<accession>A0A3A1Y5L4</accession>
<evidence type="ECO:0000259" key="1">
    <source>
        <dbReference type="Pfam" id="PF13751"/>
    </source>
</evidence>
<dbReference type="PANTHER" id="PTHR33408">
    <property type="entry name" value="TRANSPOSASE"/>
    <property type="match status" value="1"/>
</dbReference>
<reference evidence="2 3" key="1">
    <citation type="submission" date="2017-08" db="EMBL/GenBank/DDBJ databases">
        <title>Reclassification of Bisgaard taxon 37 and 44.</title>
        <authorList>
            <person name="Christensen H."/>
        </authorList>
    </citation>
    <scope>NUCLEOTIDE SEQUENCE [LARGE SCALE GENOMIC DNA]</scope>
    <source>
        <strain evidence="2 3">B96_3</strain>
    </source>
</reference>
<dbReference type="OrthoDB" id="9182628at2"/>
<dbReference type="Pfam" id="PF13751">
    <property type="entry name" value="DDE_Tnp_1_6"/>
    <property type="match status" value="1"/>
</dbReference>
<gene>
    <name evidence="2" type="ORF">CKF54_06620</name>
</gene>
<evidence type="ECO:0000313" key="3">
    <source>
        <dbReference type="Proteomes" id="UP000265691"/>
    </source>
</evidence>
<dbReference type="RefSeq" id="WP_119525575.1">
    <property type="nucleotide sequence ID" value="NZ_NRHC01000091.1"/>
</dbReference>
<proteinExistence type="predicted"/>
<dbReference type="Proteomes" id="UP000265691">
    <property type="component" value="Unassembled WGS sequence"/>
</dbReference>
<feature type="non-terminal residue" evidence="2">
    <location>
        <position position="1"/>
    </location>
</feature>
<keyword evidence="3" id="KW-1185">Reference proteome</keyword>
<protein>
    <recommendedName>
        <fullName evidence="1">Transposase DDE domain-containing protein</fullName>
    </recommendedName>
</protein>
<feature type="domain" description="Transposase DDE" evidence="1">
    <location>
        <begin position="226"/>
        <end position="344"/>
    </location>
</feature>
<dbReference type="EMBL" id="NRHC01000091">
    <property type="protein sequence ID" value="RIY31477.1"/>
    <property type="molecule type" value="Genomic_DNA"/>
</dbReference>
<organism evidence="2 3">
    <name type="scientific">Psittacicella hinzii</name>
    <dbReference type="NCBI Taxonomy" id="2028575"/>
    <lineage>
        <taxon>Bacteria</taxon>
        <taxon>Pseudomonadati</taxon>
        <taxon>Pseudomonadota</taxon>
        <taxon>Gammaproteobacteria</taxon>
        <taxon>Pasteurellales</taxon>
        <taxon>Psittacicellaceae</taxon>
        <taxon>Psittacicella</taxon>
    </lineage>
</organism>
<dbReference type="InterPro" id="IPR025668">
    <property type="entry name" value="Tnp_DDE_dom"/>
</dbReference>
<comment type="caution">
    <text evidence="2">The sequence shown here is derived from an EMBL/GenBank/DDBJ whole genome shotgun (WGS) entry which is preliminary data.</text>
</comment>
<name>A0A3A1Y5L4_9GAMM</name>
<dbReference type="AlphaFoldDB" id="A0A3A1Y5L4"/>
<dbReference type="PANTHER" id="PTHR33408:SF2">
    <property type="entry name" value="TRANSPOSASE DDE DOMAIN-CONTAINING PROTEIN"/>
    <property type="match status" value="1"/>
</dbReference>
<evidence type="ECO:0000313" key="2">
    <source>
        <dbReference type="EMBL" id="RIY31477.1"/>
    </source>
</evidence>
<sequence>PFGGNLTVIFYILRFSIFTEKGTFERVFLYIVEKAIEYDMVGGKEMFQDSTHIKAKASLSKVAKAVITITEEDNLALLYDVNKERAKRNMKDLKPRLKQIEKDVLISLTDKDCGILSRRNKPRMLAYLDHRIVDGKCNIILSTEISPGNVHDSQRSLSGFLYIEKYFNLVPEVVGVDSAYDSAKLMNGLHNIGVLSVVVPQKRGRNTPNEYTPESFTYNPELDIYVCPQGQELIYFATTRDGFNKYMSNPDKCSACPFKDKCTKNKKNFRVINRSIYQEIKEHNYAVSASDYGREISRKRSCTVELTFGDSKEKHGFRYARYIGIDKMQSQSFLTATVQNMKTIVNYLFKNKKVLVNEIN</sequence>